<feature type="domain" description="VanZ-like" evidence="2">
    <location>
        <begin position="27"/>
        <end position="98"/>
    </location>
</feature>
<accession>A0ABT0HS14</accession>
<dbReference type="Pfam" id="PF04892">
    <property type="entry name" value="VanZ"/>
    <property type="match status" value="1"/>
</dbReference>
<organism evidence="3 4">
    <name type="scientific">Spirosoma liriopis</name>
    <dbReference type="NCBI Taxonomy" id="2937440"/>
    <lineage>
        <taxon>Bacteria</taxon>
        <taxon>Pseudomonadati</taxon>
        <taxon>Bacteroidota</taxon>
        <taxon>Cytophagia</taxon>
        <taxon>Cytophagales</taxon>
        <taxon>Cytophagaceae</taxon>
        <taxon>Spirosoma</taxon>
    </lineage>
</organism>
<keyword evidence="4" id="KW-1185">Reference proteome</keyword>
<protein>
    <recommendedName>
        <fullName evidence="2">VanZ-like domain-containing protein</fullName>
    </recommendedName>
</protein>
<feature type="transmembrane region" description="Helical" evidence="1">
    <location>
        <begin position="81"/>
        <end position="101"/>
    </location>
</feature>
<comment type="caution">
    <text evidence="3">The sequence shown here is derived from an EMBL/GenBank/DDBJ whole genome shotgun (WGS) entry which is preliminary data.</text>
</comment>
<gene>
    <name evidence="3" type="ORF">M0L20_24005</name>
</gene>
<proteinExistence type="predicted"/>
<keyword evidence="1" id="KW-1133">Transmembrane helix</keyword>
<evidence type="ECO:0000259" key="2">
    <source>
        <dbReference type="Pfam" id="PF04892"/>
    </source>
</evidence>
<feature type="transmembrane region" description="Helical" evidence="1">
    <location>
        <begin position="23"/>
        <end position="40"/>
    </location>
</feature>
<evidence type="ECO:0000313" key="4">
    <source>
        <dbReference type="Proteomes" id="UP001202180"/>
    </source>
</evidence>
<keyword evidence="1" id="KW-0472">Membrane</keyword>
<name>A0ABT0HS14_9BACT</name>
<sequence length="107" mass="12280">MEKLWFMPGWLTRWTDTPGNEDSRTAVPFVFLGLFAGFLARDHHRFLYRLVISWFILVGVVTIAEAGQLVLPHRVFRWADIAWGAAGALLGLLIASVFIHIRKRFRA</sequence>
<keyword evidence="1" id="KW-0812">Transmembrane</keyword>
<dbReference type="EMBL" id="JALPRF010000005">
    <property type="protein sequence ID" value="MCK8494956.1"/>
    <property type="molecule type" value="Genomic_DNA"/>
</dbReference>
<evidence type="ECO:0000256" key="1">
    <source>
        <dbReference type="SAM" id="Phobius"/>
    </source>
</evidence>
<evidence type="ECO:0000313" key="3">
    <source>
        <dbReference type="EMBL" id="MCK8494956.1"/>
    </source>
</evidence>
<dbReference type="InterPro" id="IPR006976">
    <property type="entry name" value="VanZ-like"/>
</dbReference>
<dbReference type="RefSeq" id="WP_248479584.1">
    <property type="nucleotide sequence ID" value="NZ_JALPRF010000005.1"/>
</dbReference>
<feature type="transmembrane region" description="Helical" evidence="1">
    <location>
        <begin position="47"/>
        <end position="69"/>
    </location>
</feature>
<dbReference type="Proteomes" id="UP001202180">
    <property type="component" value="Unassembled WGS sequence"/>
</dbReference>
<reference evidence="3 4" key="1">
    <citation type="submission" date="2022-04" db="EMBL/GenBank/DDBJ databases">
        <title>Spirosoma sp. strain RP8 genome sequencing and assembly.</title>
        <authorList>
            <person name="Jung Y."/>
        </authorList>
    </citation>
    <scope>NUCLEOTIDE SEQUENCE [LARGE SCALE GENOMIC DNA]</scope>
    <source>
        <strain evidence="3 4">RP8</strain>
    </source>
</reference>